<evidence type="ECO:0000313" key="8">
    <source>
        <dbReference type="EMBL" id="SJS49430.1"/>
    </source>
</evidence>
<evidence type="ECO:0000313" key="7">
    <source>
        <dbReference type="EMBL" id="HBH2622371.1"/>
    </source>
</evidence>
<evidence type="ECO:0000313" key="4">
    <source>
        <dbReference type="EMBL" id="CDT14106.1"/>
    </source>
</evidence>
<evidence type="ECO:0000313" key="3">
    <source>
        <dbReference type="EMBL" id="CDS87626.1"/>
    </source>
</evidence>
<dbReference type="GeneID" id="66354649"/>
<proteinExistence type="predicted"/>
<dbReference type="Proteomes" id="UP000879542">
    <property type="component" value="Unassembled WGS sequence"/>
</dbReference>
<dbReference type="EMBL" id="LK932994">
    <property type="protein sequence ID" value="CDT14106.1"/>
    <property type="molecule type" value="Genomic_DNA"/>
</dbReference>
<evidence type="ECO:0000313" key="5">
    <source>
        <dbReference type="EMBL" id="HBH1542308.1"/>
    </source>
</evidence>
<feature type="transmembrane region" description="Helical" evidence="1">
    <location>
        <begin position="12"/>
        <end position="29"/>
    </location>
</feature>
<accession>A0A031WJK0</accession>
<keyword evidence="1" id="KW-0812">Transmembrane</keyword>
<dbReference type="Proteomes" id="UP000411588">
    <property type="component" value="Unassembled WGS sequence"/>
</dbReference>
<dbReference type="EMBL" id="DAEQIJ010000001">
    <property type="protein sequence ID" value="HBH2618683.1"/>
    <property type="molecule type" value="Genomic_DNA"/>
</dbReference>
<evidence type="ECO:0000313" key="6">
    <source>
        <dbReference type="EMBL" id="HBH2618683.1"/>
    </source>
</evidence>
<evidence type="ECO:0000313" key="10">
    <source>
        <dbReference type="Proteomes" id="UP000189137"/>
    </source>
</evidence>
<dbReference type="EMBL" id="FUPS01000007">
    <property type="protein sequence ID" value="SJS49430.1"/>
    <property type="molecule type" value="Genomic_DNA"/>
</dbReference>
<dbReference type="EMBL" id="DAEQIJ010000069">
    <property type="protein sequence ID" value="HBH2622371.1"/>
    <property type="molecule type" value="Genomic_DNA"/>
</dbReference>
<dbReference type="KEGG" id="pdf:CD630DERM_22550"/>
<reference evidence="9 11" key="3">
    <citation type="submission" date="2019-02" db="EMBL/GenBank/DDBJ databases">
        <authorList>
            <consortium name="Pathogen Informatics"/>
        </authorList>
    </citation>
    <scope>NUCLEOTIDE SEQUENCE [LARGE SCALE GENOMIC DNA]</scope>
    <source>
        <strain evidence="11">clo34</strain>
        <strain evidence="9">Clo34</strain>
        <strain evidence="8 10">VRECD0157</strain>
    </source>
</reference>
<dbReference type="PATRIC" id="fig|1496.854.peg.2350"/>
<keyword evidence="1" id="KW-1133">Transmembrane helix</keyword>
<dbReference type="EMBL" id="LK932402">
    <property type="protein sequence ID" value="CDS87626.1"/>
    <property type="molecule type" value="Genomic_DNA"/>
</dbReference>
<reference evidence="5" key="2">
    <citation type="journal article" date="2018" name="Genome Biol.">
        <title>SKESA: strategic k-mer extension for scrupulous assemblies.</title>
        <authorList>
            <person name="Souvorov A."/>
            <person name="Agarwala R."/>
            <person name="Lipman D.J."/>
        </authorList>
    </citation>
    <scope>NUCLEOTIDE SEQUENCE</scope>
    <source>
        <strain evidence="6">Clostridioides</strain>
        <strain evidence="5">HN1000</strain>
    </source>
</reference>
<reference evidence="5" key="4">
    <citation type="submission" date="2021-06" db="EMBL/GenBank/DDBJ databases">
        <authorList>
            <consortium name="NCBI Pathogen Detection Project"/>
        </authorList>
    </citation>
    <scope>NUCLEOTIDE SEQUENCE</scope>
    <source>
        <strain evidence="6">Clostridioides</strain>
        <strain evidence="5">HN1000</strain>
    </source>
</reference>
<dbReference type="Gene3D" id="2.60.40.1080">
    <property type="match status" value="1"/>
</dbReference>
<dbReference type="RefSeq" id="WP_003440234.1">
    <property type="nucleotide sequence ID" value="NZ_AP025558.1"/>
</dbReference>
<reference evidence="2" key="1">
    <citation type="submission" date="2014-07" db="EMBL/GenBank/DDBJ databases">
        <authorList>
            <person name="Monot Marc"/>
        </authorList>
    </citation>
    <scope>NUCLEOTIDE SEQUENCE</scope>
    <source>
        <strain evidence="4">7032989</strain>
        <strain evidence="3">7032994</strain>
    </source>
</reference>
<evidence type="ECO:0000313" key="9">
    <source>
        <dbReference type="EMBL" id="VFD29447.1"/>
    </source>
</evidence>
<dbReference type="EMBL" id="CAADAN010000001">
    <property type="protein sequence ID" value="VFD29447.1"/>
    <property type="molecule type" value="Genomic_DNA"/>
</dbReference>
<evidence type="ECO:0000313" key="2">
    <source>
        <dbReference type="EMBL" id="CDS85757.1"/>
    </source>
</evidence>
<gene>
    <name evidence="4" type="ORF">BN1095_330124</name>
    <name evidence="2" type="ORF">BN1096_520464</name>
    <name evidence="3" type="ORF">BN1097_630150</name>
    <name evidence="5" type="ORF">KRM00_001790</name>
    <name evidence="6" type="ORF">KRQ00_000408</name>
    <name evidence="7" type="ORF">KRQ00_004250</name>
    <name evidence="9" type="ORF">SAMEA1402399_00491</name>
    <name evidence="8" type="ORF">SAMEA3375112_02207</name>
</gene>
<dbReference type="Proteomes" id="UP000189137">
    <property type="component" value="Unassembled WGS sequence"/>
</dbReference>
<name>A0A031WJK0_CLODI</name>
<sequence>MIFVKNKKYRKIAIIISIPILLVAQYYLFKFGILRPMVKGVEIEIVDGEYVKDIDKYVVKLNETVTLSTGEYIKVPSYAKNPNIWFNVLDNSGTLKIDGNKMTALKVGYSSVGIMKNSRVLKKATIKVVDPEVESLDMEINGDLKHVGDSATIESTIEVDYDKFKKSYKPVYKSSNENILKIKGNKVSAVGVGKATIYAKCGNKEIERTFRIQARVAEINMDDIKIEVDQNEKLKPDIITSPPGLEPPKIYYELVDSKLPVERAISLSSNGNVVGLREGKDRVRITCGDKSKVITVTVVKETITNDYIQNLVGSHKIVNNKVIIKLEWDYMKDVFDYDIYLKDKLSGESFKKIKSITINESDLGKSNKVYATIEVDMKGNQNIDFDIYVIGKKDSDTTKPSNVINITNGNGNSNNDNNIKDMRVENISANVDRDNNVIRVNWSSISHKDCTYSIYVKNNTNGDGEFTLYQSDIQGNEHTISIPEGDLNLDIYVVANYNGNSSQNSDVINVR</sequence>
<evidence type="ECO:0000256" key="1">
    <source>
        <dbReference type="SAM" id="Phobius"/>
    </source>
</evidence>
<dbReference type="EMBL" id="DAEPXK010000015">
    <property type="protein sequence ID" value="HBH1542308.1"/>
    <property type="molecule type" value="Genomic_DNA"/>
</dbReference>
<dbReference type="Proteomes" id="UP000878956">
    <property type="component" value="Unassembled WGS sequence"/>
</dbReference>
<evidence type="ECO:0000313" key="11">
    <source>
        <dbReference type="Proteomes" id="UP000411588"/>
    </source>
</evidence>
<dbReference type="AlphaFoldDB" id="A0A031WJK0"/>
<protein>
    <submittedName>
        <fullName evidence="2">Uncharacterized protein</fullName>
    </submittedName>
</protein>
<dbReference type="EMBL" id="LK932505">
    <property type="protein sequence ID" value="CDS85757.1"/>
    <property type="molecule type" value="Genomic_DNA"/>
</dbReference>
<organism evidence="2">
    <name type="scientific">Clostridioides difficile</name>
    <name type="common">Peptoclostridium difficile</name>
    <dbReference type="NCBI Taxonomy" id="1496"/>
    <lineage>
        <taxon>Bacteria</taxon>
        <taxon>Bacillati</taxon>
        <taxon>Bacillota</taxon>
        <taxon>Clostridia</taxon>
        <taxon>Peptostreptococcales</taxon>
        <taxon>Peptostreptococcaceae</taxon>
        <taxon>Clostridioides</taxon>
    </lineage>
</organism>
<keyword evidence="1" id="KW-0472">Membrane</keyword>